<keyword evidence="3" id="KW-1185">Reference proteome</keyword>
<organism evidence="2 3">
    <name type="scientific">Methylobacterium haplocladii</name>
    <dbReference type="NCBI Taxonomy" id="1176176"/>
    <lineage>
        <taxon>Bacteria</taxon>
        <taxon>Pseudomonadati</taxon>
        <taxon>Pseudomonadota</taxon>
        <taxon>Alphaproteobacteria</taxon>
        <taxon>Hyphomicrobiales</taxon>
        <taxon>Methylobacteriaceae</taxon>
        <taxon>Methylobacterium</taxon>
    </lineage>
</organism>
<evidence type="ECO:0000313" key="2">
    <source>
        <dbReference type="EMBL" id="GEO99796.1"/>
    </source>
</evidence>
<protein>
    <recommendedName>
        <fullName evidence="4">Cysteine rich repeat protein</fullName>
    </recommendedName>
</protein>
<dbReference type="EMBL" id="BJZT01000023">
    <property type="protein sequence ID" value="GEO99796.1"/>
    <property type="molecule type" value="Genomic_DNA"/>
</dbReference>
<evidence type="ECO:0008006" key="4">
    <source>
        <dbReference type="Google" id="ProtNLM"/>
    </source>
</evidence>
<evidence type="ECO:0000313" key="3">
    <source>
        <dbReference type="Proteomes" id="UP000321258"/>
    </source>
</evidence>
<gene>
    <name evidence="2" type="ORF">MHA02_21840</name>
</gene>
<accession>A0A512IQ00</accession>
<dbReference type="AlphaFoldDB" id="A0A512IQ00"/>
<reference evidence="2 3" key="1">
    <citation type="submission" date="2019-07" db="EMBL/GenBank/DDBJ databases">
        <title>Whole genome shotgun sequence of Methylobacterium haplocladii NBRC 107714.</title>
        <authorList>
            <person name="Hosoyama A."/>
            <person name="Uohara A."/>
            <person name="Ohji S."/>
            <person name="Ichikawa N."/>
        </authorList>
    </citation>
    <scope>NUCLEOTIDE SEQUENCE [LARGE SCALE GENOMIC DNA]</scope>
    <source>
        <strain evidence="2 3">NBRC 107714</strain>
    </source>
</reference>
<comment type="caution">
    <text evidence="2">The sequence shown here is derived from an EMBL/GenBank/DDBJ whole genome shotgun (WGS) entry which is preliminary data.</text>
</comment>
<proteinExistence type="predicted"/>
<name>A0A512IQ00_9HYPH</name>
<dbReference type="RefSeq" id="WP_238180359.1">
    <property type="nucleotide sequence ID" value="NZ_BJZT01000023.1"/>
</dbReference>
<feature type="signal peptide" evidence="1">
    <location>
        <begin position="1"/>
        <end position="21"/>
    </location>
</feature>
<feature type="chain" id="PRO_5022239635" description="Cysteine rich repeat protein" evidence="1">
    <location>
        <begin position="22"/>
        <end position="86"/>
    </location>
</feature>
<evidence type="ECO:0000256" key="1">
    <source>
        <dbReference type="SAM" id="SignalP"/>
    </source>
</evidence>
<dbReference type="Proteomes" id="UP000321258">
    <property type="component" value="Unassembled WGS sequence"/>
</dbReference>
<keyword evidence="1" id="KW-0732">Signal</keyword>
<sequence length="86" mass="8811">MIRTSLIAALLLGAGYSAALAQGVDARTACEPDVWRLCASNIPNVGAITACLKGQKANLSPACRMVMDPGAGAPGRRRGTRSAEAQ</sequence>